<evidence type="ECO:0008006" key="4">
    <source>
        <dbReference type="Google" id="ProtNLM"/>
    </source>
</evidence>
<organism evidence="2 3">
    <name type="scientific">Novosphingobium clariflavum</name>
    <dbReference type="NCBI Taxonomy" id="2029884"/>
    <lineage>
        <taxon>Bacteria</taxon>
        <taxon>Pseudomonadati</taxon>
        <taxon>Pseudomonadota</taxon>
        <taxon>Alphaproteobacteria</taxon>
        <taxon>Sphingomonadales</taxon>
        <taxon>Sphingomonadaceae</taxon>
        <taxon>Novosphingobium</taxon>
    </lineage>
</organism>
<protein>
    <recommendedName>
        <fullName evidence="4">Carboxypeptidase regulatory-like domain-containing protein</fullName>
    </recommendedName>
</protein>
<name>A0ABV6SDN1_9SPHN</name>
<reference evidence="2 3" key="1">
    <citation type="submission" date="2024-09" db="EMBL/GenBank/DDBJ databases">
        <authorList>
            <person name="Sun Q."/>
            <person name="Mori K."/>
        </authorList>
    </citation>
    <scope>NUCLEOTIDE SEQUENCE [LARGE SCALE GENOMIC DNA]</scope>
    <source>
        <strain evidence="2 3">CICC 11035S</strain>
    </source>
</reference>
<sequence>MTQERSGLPGAARLVPFLAGASLLARGDHALLPAAAAGEEGPPALHHARARQALPRPGFAMLALPGLPGLPGLRGLPGLPVERAAAPLLPRSLAPHPLRAALRASAAPLALAAPLRPPPGDPDAARDAPHWLALPVPEEMPAAGPAVFPAAPAGSELPAALVAAPDANEPAAPALVAAPIASEPAAPALVAARRLPVPGFGLAVPGAQPGPAAPARLAPASAVQTFPAGASPVITSDDEVILAVRVATATGTSGGEDTVIAYGTREGLYLPLGALARTLDLPIAVGDEGHYANGWFLSEDRHLTINLREGTAQADGRSVALGKGDAQAFDGELYLRAERIGDLLPLTVTPNLRDQSVTIRTREPFPFEQRLTREAERERLDNEQASAASAQRRFPREETPWLPISVPMADIETRAVSDTALGERVESDLRLAGDFAWMSAEVFLTHSTRDGLTAAHVELGRTDPDGELLGPLHASAFALGDVATSSLPVGLRGVAGRGAVVTNAPVEAASVFDRIDLRGALADGYEVELYRNGVLAGSTRQAINGQYEFLQVPVDYGLNLFRLVFYGPQGQRSEQVRRISVGDGRLSKGQLVYTLGAVQKDENLLGITAPRFIPGLDHGRWRASAQLAYGLTSQVTGVVGGGWFDRDSGSRWLASAGLRTGLGGLAAKLDLAMQDGAMVPGGSGKAGRAIEAGLGGRVAGASFTLTHAEYRGDFLDEVRVFDGQPLRRVSELDANATLRPWGEGGLAIPLHARARRIEYASGEVQSSASLRGSARVAGVLASNALEFSRYQPAMTAGGGRLDQLIGTFDLATLSGSRTQVRASASYSLAPVARVEAVSLELDRSLDDRTLVRGLASHAFHQRDTQLGLSAERRFRRFTLAFDGTYGLRGKVHSLALRLGFGLGRNPLTERIYLAPPGQALAGAVALRAYEDLDGDGVYGPGDKVLPQVAFGSGTGTGATDGDGTVLLTGLPAGTRASVQVDPTSLPDIALAPVTRGIELVPRPGRVHRSDFAVVAMSEIAGTAYFRSALAGDGKARARGVSGLRLILLDGAGKAAGSTRTEADGFYLFEQVRPGRYRLAIDPDQAARLGIALVASAQDDDALIEVGPQGATLSRDLYVSTQ</sequence>
<dbReference type="Proteomes" id="UP001589858">
    <property type="component" value="Unassembled WGS sequence"/>
</dbReference>
<dbReference type="SUPFAM" id="SSF49478">
    <property type="entry name" value="Cna protein B-type domain"/>
    <property type="match status" value="1"/>
</dbReference>
<accession>A0ABV6SDN1</accession>
<dbReference type="Gene3D" id="2.60.40.10">
    <property type="entry name" value="Immunoglobulins"/>
    <property type="match status" value="1"/>
</dbReference>
<comment type="caution">
    <text evidence="2">The sequence shown here is derived from an EMBL/GenBank/DDBJ whole genome shotgun (WGS) entry which is preliminary data.</text>
</comment>
<dbReference type="InterPro" id="IPR013783">
    <property type="entry name" value="Ig-like_fold"/>
</dbReference>
<proteinExistence type="predicted"/>
<feature type="region of interest" description="Disordered" evidence="1">
    <location>
        <begin position="375"/>
        <end position="394"/>
    </location>
</feature>
<evidence type="ECO:0000313" key="2">
    <source>
        <dbReference type="EMBL" id="MFC0687329.1"/>
    </source>
</evidence>
<keyword evidence="3" id="KW-1185">Reference proteome</keyword>
<dbReference type="RefSeq" id="WP_267219859.1">
    <property type="nucleotide sequence ID" value="NZ_JAPCWC010000005.1"/>
</dbReference>
<dbReference type="EMBL" id="JBHLTM010000085">
    <property type="protein sequence ID" value="MFC0687329.1"/>
    <property type="molecule type" value="Genomic_DNA"/>
</dbReference>
<evidence type="ECO:0000313" key="3">
    <source>
        <dbReference type="Proteomes" id="UP001589858"/>
    </source>
</evidence>
<evidence type="ECO:0000256" key="1">
    <source>
        <dbReference type="SAM" id="MobiDB-lite"/>
    </source>
</evidence>
<gene>
    <name evidence="2" type="ORF">ACFFF8_22330</name>
</gene>